<comment type="caution">
    <text evidence="2">The sequence shown here is derived from an EMBL/GenBank/DDBJ whole genome shotgun (WGS) entry which is preliminary data.</text>
</comment>
<feature type="region of interest" description="Disordered" evidence="1">
    <location>
        <begin position="1"/>
        <end position="37"/>
    </location>
</feature>
<keyword evidence="3" id="KW-1185">Reference proteome</keyword>
<evidence type="ECO:0000313" key="3">
    <source>
        <dbReference type="Proteomes" id="UP000550707"/>
    </source>
</evidence>
<reference evidence="2 3" key="1">
    <citation type="journal article" date="2020" name="Nature">
        <title>Six reference-quality genomes reveal evolution of bat adaptations.</title>
        <authorList>
            <person name="Jebb D."/>
            <person name="Huang Z."/>
            <person name="Pippel M."/>
            <person name="Hughes G.M."/>
            <person name="Lavrichenko K."/>
            <person name="Devanna P."/>
            <person name="Winkler S."/>
            <person name="Jermiin L.S."/>
            <person name="Skirmuntt E.C."/>
            <person name="Katzourakis A."/>
            <person name="Burkitt-Gray L."/>
            <person name="Ray D.A."/>
            <person name="Sullivan K.A.M."/>
            <person name="Roscito J.G."/>
            <person name="Kirilenko B.M."/>
            <person name="Davalos L.M."/>
            <person name="Corthals A.P."/>
            <person name="Power M.L."/>
            <person name="Jones G."/>
            <person name="Ransome R.D."/>
            <person name="Dechmann D.K.N."/>
            <person name="Locatelli A.G."/>
            <person name="Puechmaille S.J."/>
            <person name="Fedrigo O."/>
            <person name="Jarvis E.D."/>
            <person name="Hiller M."/>
            <person name="Vernes S.C."/>
            <person name="Myers E.W."/>
            <person name="Teeling E.C."/>
        </authorList>
    </citation>
    <scope>NUCLEOTIDE SEQUENCE [LARGE SCALE GENOMIC DNA]</scope>
    <source>
        <strain evidence="2">MMolMol1</strain>
        <tissue evidence="2">Muscle</tissue>
    </source>
</reference>
<protein>
    <submittedName>
        <fullName evidence="2">Uncharacterized protein</fullName>
    </submittedName>
</protein>
<dbReference type="Proteomes" id="UP000550707">
    <property type="component" value="Unassembled WGS sequence"/>
</dbReference>
<proteinExistence type="predicted"/>
<sequence>MTAVLRGQSRTEAVSAAGGRGQAQAPREEPRPDQSAAAGVGLVAAGLGARRSSSLRGSLRESALTLQPLCLLVCAPQAASIQCCQLVFNLFIYSLPANTQKGLRGALNCLVFHNNMNTTRSYLRHLF</sequence>
<evidence type="ECO:0000256" key="1">
    <source>
        <dbReference type="SAM" id="MobiDB-lite"/>
    </source>
</evidence>
<name>A0A7J8FZ43_MOLMO</name>
<dbReference type="InParanoid" id="A0A7J8FZ43"/>
<accession>A0A7J8FZ43</accession>
<dbReference type="AlphaFoldDB" id="A0A7J8FZ43"/>
<organism evidence="2 3">
    <name type="scientific">Molossus molossus</name>
    <name type="common">Pallas' mastiff bat</name>
    <name type="synonym">Vespertilio molossus</name>
    <dbReference type="NCBI Taxonomy" id="27622"/>
    <lineage>
        <taxon>Eukaryota</taxon>
        <taxon>Metazoa</taxon>
        <taxon>Chordata</taxon>
        <taxon>Craniata</taxon>
        <taxon>Vertebrata</taxon>
        <taxon>Euteleostomi</taxon>
        <taxon>Mammalia</taxon>
        <taxon>Eutheria</taxon>
        <taxon>Laurasiatheria</taxon>
        <taxon>Chiroptera</taxon>
        <taxon>Yangochiroptera</taxon>
        <taxon>Molossidae</taxon>
        <taxon>Molossus</taxon>
    </lineage>
</organism>
<evidence type="ECO:0000313" key="2">
    <source>
        <dbReference type="EMBL" id="KAF6452928.1"/>
    </source>
</evidence>
<gene>
    <name evidence="2" type="ORF">HJG59_008227</name>
</gene>
<dbReference type="EMBL" id="JACASF010000010">
    <property type="protein sequence ID" value="KAF6452928.1"/>
    <property type="molecule type" value="Genomic_DNA"/>
</dbReference>